<sequence length="90" mass="10234">MLKTANKNGLVASNRVGDEAKTGRQKSENKESRWELKLQRIWKENNSTWPPIAKEVKCFSVNHKASHKTDGGYRVGFRRGCCKNAKTTVQ</sequence>
<proteinExistence type="predicted"/>
<feature type="compositionally biased region" description="Basic and acidic residues" evidence="1">
    <location>
        <begin position="16"/>
        <end position="33"/>
    </location>
</feature>
<feature type="region of interest" description="Disordered" evidence="1">
    <location>
        <begin position="1"/>
        <end position="33"/>
    </location>
</feature>
<comment type="caution">
    <text evidence="2">The sequence shown here is derived from an EMBL/GenBank/DDBJ whole genome shotgun (WGS) entry which is preliminary data.</text>
</comment>
<organism evidence="2 3">
    <name type="scientific">Caerostris extrusa</name>
    <name type="common">Bark spider</name>
    <name type="synonym">Caerostris bankana</name>
    <dbReference type="NCBI Taxonomy" id="172846"/>
    <lineage>
        <taxon>Eukaryota</taxon>
        <taxon>Metazoa</taxon>
        <taxon>Ecdysozoa</taxon>
        <taxon>Arthropoda</taxon>
        <taxon>Chelicerata</taxon>
        <taxon>Arachnida</taxon>
        <taxon>Araneae</taxon>
        <taxon>Araneomorphae</taxon>
        <taxon>Entelegynae</taxon>
        <taxon>Araneoidea</taxon>
        <taxon>Araneidae</taxon>
        <taxon>Caerostris</taxon>
    </lineage>
</organism>
<protein>
    <submittedName>
        <fullName evidence="2">Uncharacterized protein</fullName>
    </submittedName>
</protein>
<dbReference type="AlphaFoldDB" id="A0AAV4WFT5"/>
<evidence type="ECO:0000313" key="2">
    <source>
        <dbReference type="EMBL" id="GIY81054.1"/>
    </source>
</evidence>
<dbReference type="Proteomes" id="UP001054945">
    <property type="component" value="Unassembled WGS sequence"/>
</dbReference>
<evidence type="ECO:0000256" key="1">
    <source>
        <dbReference type="SAM" id="MobiDB-lite"/>
    </source>
</evidence>
<gene>
    <name evidence="2" type="ORF">CEXT_571611</name>
</gene>
<reference evidence="2 3" key="1">
    <citation type="submission" date="2021-06" db="EMBL/GenBank/DDBJ databases">
        <title>Caerostris extrusa draft genome.</title>
        <authorList>
            <person name="Kono N."/>
            <person name="Arakawa K."/>
        </authorList>
    </citation>
    <scope>NUCLEOTIDE SEQUENCE [LARGE SCALE GENOMIC DNA]</scope>
</reference>
<keyword evidence="3" id="KW-1185">Reference proteome</keyword>
<evidence type="ECO:0000313" key="3">
    <source>
        <dbReference type="Proteomes" id="UP001054945"/>
    </source>
</evidence>
<name>A0AAV4WFT5_CAEEX</name>
<accession>A0AAV4WFT5</accession>
<dbReference type="EMBL" id="BPLR01016071">
    <property type="protein sequence ID" value="GIY81054.1"/>
    <property type="molecule type" value="Genomic_DNA"/>
</dbReference>